<feature type="signal peptide" evidence="5">
    <location>
        <begin position="1"/>
        <end position="20"/>
    </location>
</feature>
<feature type="transmembrane region" description="Helical" evidence="4">
    <location>
        <begin position="485"/>
        <end position="507"/>
    </location>
</feature>
<protein>
    <recommendedName>
        <fullName evidence="6">CUB domain-containing protein</fullName>
    </recommendedName>
</protein>
<dbReference type="CDD" id="cd00041">
    <property type="entry name" value="CUB"/>
    <property type="match status" value="2"/>
</dbReference>
<organism evidence="7 8">
    <name type="scientific">Silurus meridionalis</name>
    <name type="common">Southern catfish</name>
    <name type="synonym">Silurus soldatovi meridionalis</name>
    <dbReference type="NCBI Taxonomy" id="175797"/>
    <lineage>
        <taxon>Eukaryota</taxon>
        <taxon>Metazoa</taxon>
        <taxon>Chordata</taxon>
        <taxon>Craniata</taxon>
        <taxon>Vertebrata</taxon>
        <taxon>Euteleostomi</taxon>
        <taxon>Actinopterygii</taxon>
        <taxon>Neopterygii</taxon>
        <taxon>Teleostei</taxon>
        <taxon>Ostariophysi</taxon>
        <taxon>Siluriformes</taxon>
        <taxon>Siluridae</taxon>
        <taxon>Silurus</taxon>
    </lineage>
</organism>
<dbReference type="FunFam" id="2.60.120.290:FF:000013">
    <property type="entry name" value="Membrane frizzled-related protein"/>
    <property type="match status" value="2"/>
</dbReference>
<dbReference type="PANTHER" id="PTHR24251">
    <property type="entry name" value="OVOCHYMASE-RELATED"/>
    <property type="match status" value="1"/>
</dbReference>
<dbReference type="InterPro" id="IPR000859">
    <property type="entry name" value="CUB_dom"/>
</dbReference>
<keyword evidence="5" id="KW-0732">Signal</keyword>
<evidence type="ECO:0000256" key="2">
    <source>
        <dbReference type="ARBA" id="ARBA00023157"/>
    </source>
</evidence>
<keyword evidence="4" id="KW-0812">Transmembrane</keyword>
<comment type="caution">
    <text evidence="7">The sequence shown here is derived from an EMBL/GenBank/DDBJ whole genome shotgun (WGS) entry which is preliminary data.</text>
</comment>
<dbReference type="PROSITE" id="PS01180">
    <property type="entry name" value="CUB"/>
    <property type="match status" value="3"/>
</dbReference>
<keyword evidence="4" id="KW-0472">Membrane</keyword>
<feature type="domain" description="CUB" evidence="6">
    <location>
        <begin position="230"/>
        <end position="346"/>
    </location>
</feature>
<keyword evidence="8" id="KW-1185">Reference proteome</keyword>
<keyword evidence="2 3" id="KW-1015">Disulfide bond</keyword>
<dbReference type="Proteomes" id="UP000606274">
    <property type="component" value="Unassembled WGS sequence"/>
</dbReference>
<reference evidence="7" key="1">
    <citation type="submission" date="2020-08" db="EMBL/GenBank/DDBJ databases">
        <title>Chromosome-level assembly of Southern catfish (Silurus meridionalis) provides insights into visual adaptation to the nocturnal and benthic lifestyles.</title>
        <authorList>
            <person name="Zhang Y."/>
            <person name="Wang D."/>
            <person name="Peng Z."/>
        </authorList>
    </citation>
    <scope>NUCLEOTIDE SEQUENCE</scope>
    <source>
        <strain evidence="7">SWU-2019-XX</strain>
        <tissue evidence="7">Muscle</tissue>
    </source>
</reference>
<evidence type="ECO:0000256" key="4">
    <source>
        <dbReference type="SAM" id="Phobius"/>
    </source>
</evidence>
<feature type="domain" description="CUB" evidence="6">
    <location>
        <begin position="26"/>
        <end position="140"/>
    </location>
</feature>
<dbReference type="AlphaFoldDB" id="A0A8T0AIH7"/>
<name>A0A8T0AIH7_SILME</name>
<evidence type="ECO:0000256" key="5">
    <source>
        <dbReference type="SAM" id="SignalP"/>
    </source>
</evidence>
<dbReference type="PANTHER" id="PTHR24251:SF47">
    <property type="entry name" value="CUB DOMAIN-CONTAINING PROTEIN 2"/>
    <property type="match status" value="1"/>
</dbReference>
<dbReference type="SUPFAM" id="SSF49854">
    <property type="entry name" value="Spermadhesin, CUB domain"/>
    <property type="match status" value="3"/>
</dbReference>
<dbReference type="Gene3D" id="2.60.120.290">
    <property type="entry name" value="Spermadhesin, CUB domain"/>
    <property type="match status" value="3"/>
</dbReference>
<evidence type="ECO:0000256" key="3">
    <source>
        <dbReference type="PROSITE-ProRule" id="PRU00059"/>
    </source>
</evidence>
<dbReference type="Pfam" id="PF00431">
    <property type="entry name" value="CUB"/>
    <property type="match status" value="3"/>
</dbReference>
<keyword evidence="4" id="KW-1133">Transmembrane helix</keyword>
<proteinExistence type="predicted"/>
<accession>A0A8T0AIH7</accession>
<sequence length="508" mass="56020">MGLRIALYFHLLCVFSKAASKKGVKCGGILAPSSSGNISSPNFPGLYPYNVDCSWLIVVSEGSSVLLTFYHFELEYHQDCTYDYVKIYNGVSEDEGNLLGKFCGDSSPPQFSSSWNIMSIIFHSDRHVAHSGFLVGYRKDSCGGVLTGLSGVFFSPGYPHEYSNNAECSWTIQVSNRSVVTLVFLDFQLENNEGCNLTTSHCSTARHSNTGTSGITAGTSNHLTSSPRECQQVLKTISGNFTSPSYPNIYPNNMNCHWLVALPPGYRIKLFFPLMALEDQNSLSDSCDFDSVAVYDGSSETEVLLGRWCGAEQPPPLTSRTNKLLVVLNTDRNVAFKGFTATYMGVVPMNVSCTRTEFQIQISQRALPQLDRESVFLGTPSCSAQMTATSYKILARFISCGTAGQKRQNITMLVNTLYIDFSDGKQQSVQEYEVQCDAQRKVASVSIISPEDRIRMNELARLAEESKSLESVQRAEPEAHETSDIVFISVCVLAVILMLIAIVWLVLL</sequence>
<keyword evidence="1" id="KW-0677">Repeat</keyword>
<comment type="caution">
    <text evidence="3">Lacks conserved residue(s) required for the propagation of feature annotation.</text>
</comment>
<evidence type="ECO:0000259" key="6">
    <source>
        <dbReference type="PROSITE" id="PS01180"/>
    </source>
</evidence>
<dbReference type="Gene3D" id="2.60.40.3210">
    <property type="entry name" value="Zona pellucida, ZP-N domain"/>
    <property type="match status" value="1"/>
</dbReference>
<feature type="domain" description="CUB" evidence="6">
    <location>
        <begin position="142"/>
        <end position="195"/>
    </location>
</feature>
<evidence type="ECO:0000256" key="1">
    <source>
        <dbReference type="ARBA" id="ARBA00022737"/>
    </source>
</evidence>
<evidence type="ECO:0000313" key="7">
    <source>
        <dbReference type="EMBL" id="KAF7692322.1"/>
    </source>
</evidence>
<gene>
    <name evidence="7" type="ORF">HF521_009932</name>
</gene>
<dbReference type="EMBL" id="JABFDY010000020">
    <property type="protein sequence ID" value="KAF7692322.1"/>
    <property type="molecule type" value="Genomic_DNA"/>
</dbReference>
<dbReference type="InterPro" id="IPR035914">
    <property type="entry name" value="Sperma_CUB_dom_sf"/>
</dbReference>
<dbReference type="SMART" id="SM00042">
    <property type="entry name" value="CUB"/>
    <property type="match status" value="3"/>
</dbReference>
<feature type="disulfide bond" evidence="3">
    <location>
        <begin position="26"/>
        <end position="53"/>
    </location>
</feature>
<feature type="chain" id="PRO_5035879108" description="CUB domain-containing protein" evidence="5">
    <location>
        <begin position="21"/>
        <end position="508"/>
    </location>
</feature>
<evidence type="ECO:0000313" key="8">
    <source>
        <dbReference type="Proteomes" id="UP000606274"/>
    </source>
</evidence>